<dbReference type="CDD" id="cd06222">
    <property type="entry name" value="RNase_H_like"/>
    <property type="match status" value="1"/>
</dbReference>
<dbReference type="GO" id="GO:0004523">
    <property type="term" value="F:RNA-DNA hybrid ribonuclease activity"/>
    <property type="evidence" value="ECO:0007669"/>
    <property type="project" value="InterPro"/>
</dbReference>
<dbReference type="ExpressionAtlas" id="Q2HVE9">
    <property type="expression patterns" value="differential"/>
</dbReference>
<gene>
    <name evidence="3" type="ORF">MtrDRAFT_AC148918g38v2</name>
</gene>
<organism evidence="3">
    <name type="scientific">Medicago truncatula</name>
    <name type="common">Barrel medic</name>
    <name type="synonym">Medicago tribuloides</name>
    <dbReference type="NCBI Taxonomy" id="3880"/>
    <lineage>
        <taxon>Eukaryota</taxon>
        <taxon>Viridiplantae</taxon>
        <taxon>Streptophyta</taxon>
        <taxon>Embryophyta</taxon>
        <taxon>Tracheophyta</taxon>
        <taxon>Spermatophyta</taxon>
        <taxon>Magnoliopsida</taxon>
        <taxon>eudicotyledons</taxon>
        <taxon>Gunneridae</taxon>
        <taxon>Pentapetalae</taxon>
        <taxon>rosids</taxon>
        <taxon>fabids</taxon>
        <taxon>Fabales</taxon>
        <taxon>Fabaceae</taxon>
        <taxon>Papilionoideae</taxon>
        <taxon>50 kb inversion clade</taxon>
        <taxon>NPAAA clade</taxon>
        <taxon>Hologalegina</taxon>
        <taxon>IRL clade</taxon>
        <taxon>Trifolieae</taxon>
        <taxon>Medicago</taxon>
    </lineage>
</organism>
<dbReference type="EMBL" id="AC148918">
    <property type="protein sequence ID" value="ABD28498.2"/>
    <property type="molecule type" value="Genomic_DNA"/>
</dbReference>
<dbReference type="InterPro" id="IPR052929">
    <property type="entry name" value="RNase_H-like_EbsB-rel"/>
</dbReference>
<dbReference type="GO" id="GO:0003676">
    <property type="term" value="F:nucleic acid binding"/>
    <property type="evidence" value="ECO:0007669"/>
    <property type="project" value="InterPro"/>
</dbReference>
<evidence type="ECO:0000259" key="2">
    <source>
        <dbReference type="Pfam" id="PF13966"/>
    </source>
</evidence>
<dbReference type="InterPro" id="IPR002156">
    <property type="entry name" value="RNaseH_domain"/>
</dbReference>
<reference evidence="3" key="2">
    <citation type="submission" date="2007-03" db="EMBL/GenBank/DDBJ databases">
        <authorList>
            <consortium name="The International Medicago Genome Annotation Group"/>
        </authorList>
    </citation>
    <scope>NUCLEOTIDE SEQUENCE</scope>
</reference>
<dbReference type="Gene3D" id="3.30.420.10">
    <property type="entry name" value="Ribonuclease H-like superfamily/Ribonuclease H"/>
    <property type="match status" value="1"/>
</dbReference>
<feature type="domain" description="Reverse transcriptase zinc-binding" evidence="2">
    <location>
        <begin position="188"/>
        <end position="278"/>
    </location>
</feature>
<dbReference type="InterPro" id="IPR036397">
    <property type="entry name" value="RNaseH_sf"/>
</dbReference>
<feature type="domain" description="RNase H type-1" evidence="1">
    <location>
        <begin position="350"/>
        <end position="423"/>
    </location>
</feature>
<dbReference type="PANTHER" id="PTHR47074:SF48">
    <property type="entry name" value="POLYNUCLEOTIDYL TRANSFERASE, RIBONUCLEASE H-LIKE SUPERFAMILY PROTEIN"/>
    <property type="match status" value="1"/>
</dbReference>
<protein>
    <submittedName>
        <fullName evidence="3">Polynucleotidyl transferase, Ribonuclease H fold</fullName>
    </submittedName>
</protein>
<accession>Q2HVE9</accession>
<name>Q2HVE9_MEDTR</name>
<dbReference type="InterPro" id="IPR044730">
    <property type="entry name" value="RNase_H-like_dom_plant"/>
</dbReference>
<proteinExistence type="predicted"/>
<sequence length="424" mass="48462">MRHNATNSKGIHWMSWERLSTPKSFGSMGFKNLKALNMAMIGKQAWKLVTSPNSLITKLLKAKYYPRSDYFGASVSHNPSYVWRGLWRVKDMVRRSFQWSIGTGESISVWHQLWLGNHEQLTPVTELHSMWSELRVANLLQVNAKQWNKSFINYVFDTGTAEQIYKTPLLPSVQQDIATWRFEKDGNYSIRSAYCDILNNNTALNQHRVNGSWNSIWNLKLPPKVKNFMWRACRNCLPTRVKLQSRGVQCPMDCAVYAGPYEDSSHLFFDCGKSISCWQRSDLWNGILQSIHPSASFVENESTQDICDRAGSLLTSWKNAQIVRHVQANSAATSVCVQWNKPSPGRYKCNVDASFSNSLNKVGIGVCIRDEEGRFVFAKTEWFSPIVDVDLGEAMGLLITMQWVKDLQLLNMDFEMDSKTVVDS</sequence>
<dbReference type="InterPro" id="IPR026960">
    <property type="entry name" value="RVT-Znf"/>
</dbReference>
<dbReference type="Pfam" id="PF13966">
    <property type="entry name" value="zf-RVT"/>
    <property type="match status" value="1"/>
</dbReference>
<evidence type="ECO:0000313" key="3">
    <source>
        <dbReference type="EMBL" id="ABD28498.2"/>
    </source>
</evidence>
<keyword evidence="3" id="KW-0808">Transferase</keyword>
<reference evidence="3" key="1">
    <citation type="submission" date="2004-05" db="EMBL/GenBank/DDBJ databases">
        <authorList>
            <person name="Town C.D."/>
        </authorList>
    </citation>
    <scope>NUCLEOTIDE SEQUENCE</scope>
</reference>
<dbReference type="GO" id="GO:0016740">
    <property type="term" value="F:transferase activity"/>
    <property type="evidence" value="ECO:0007669"/>
    <property type="project" value="UniProtKB-KW"/>
</dbReference>
<evidence type="ECO:0000259" key="1">
    <source>
        <dbReference type="Pfam" id="PF13456"/>
    </source>
</evidence>
<dbReference type="PANTHER" id="PTHR47074">
    <property type="entry name" value="BNAC02G40300D PROTEIN"/>
    <property type="match status" value="1"/>
</dbReference>
<dbReference type="AlphaFoldDB" id="Q2HVE9"/>
<dbReference type="Pfam" id="PF13456">
    <property type="entry name" value="RVT_3"/>
    <property type="match status" value="1"/>
</dbReference>